<dbReference type="Proteomes" id="UP000054709">
    <property type="component" value="Unassembled WGS sequence"/>
</dbReference>
<dbReference type="PANTHER" id="PTHR43649">
    <property type="entry name" value="ARABINOSE-BINDING PROTEIN-RELATED"/>
    <property type="match status" value="1"/>
</dbReference>
<feature type="domain" description="DUF3502" evidence="2">
    <location>
        <begin position="461"/>
        <end position="528"/>
    </location>
</feature>
<dbReference type="AlphaFoldDB" id="A0A0W1AV65"/>
<protein>
    <submittedName>
        <fullName evidence="3">ABC transporter substrate-binding protein</fullName>
    </submittedName>
</protein>
<dbReference type="SUPFAM" id="SSF53850">
    <property type="entry name" value="Periplasmic binding protein-like II"/>
    <property type="match status" value="1"/>
</dbReference>
<dbReference type="PANTHER" id="PTHR43649:SF12">
    <property type="entry name" value="DIACETYLCHITOBIOSE BINDING PROTEIN DASA"/>
    <property type="match status" value="1"/>
</dbReference>
<feature type="signal peptide" evidence="1">
    <location>
        <begin position="1"/>
        <end position="23"/>
    </location>
</feature>
<dbReference type="Pfam" id="PF01547">
    <property type="entry name" value="SBP_bac_1"/>
    <property type="match status" value="1"/>
</dbReference>
<dbReference type="InterPro" id="IPR022627">
    <property type="entry name" value="DUF3502"/>
</dbReference>
<dbReference type="Pfam" id="PF12010">
    <property type="entry name" value="DUF3502"/>
    <property type="match status" value="1"/>
</dbReference>
<dbReference type="Gene3D" id="3.40.190.10">
    <property type="entry name" value="Periplasmic binding protein-like II"/>
    <property type="match status" value="1"/>
</dbReference>
<accession>A0A0W1AV65</accession>
<dbReference type="EMBL" id="LCZJ02000029">
    <property type="protein sequence ID" value="KTD85198.1"/>
    <property type="molecule type" value="Genomic_DNA"/>
</dbReference>
<evidence type="ECO:0000259" key="2">
    <source>
        <dbReference type="Pfam" id="PF12010"/>
    </source>
</evidence>
<keyword evidence="1" id="KW-0732">Signal</keyword>
<keyword evidence="4" id="KW-1185">Reference proteome</keyword>
<dbReference type="InterPro" id="IPR006059">
    <property type="entry name" value="SBP"/>
</dbReference>
<reference evidence="3 4" key="1">
    <citation type="journal article" date="2015" name="Int. Biodeterior. Biodegradation">
        <title>Physiological and genetic screening methods for the isolation of methyl tert-butyl ether-degrading bacteria for bioremediation purposes.</title>
        <authorList>
            <person name="Guisado I.M."/>
            <person name="Purswani J."/>
            <person name="Gonzalez Lopez J."/>
            <person name="Pozo C."/>
        </authorList>
    </citation>
    <scope>NUCLEOTIDE SEQUENCE [LARGE SCALE GENOMIC DNA]</scope>
    <source>
        <strain evidence="3 4">SH7</strain>
    </source>
</reference>
<dbReference type="PROSITE" id="PS51257">
    <property type="entry name" value="PROKAR_LIPOPROTEIN"/>
    <property type="match status" value="1"/>
</dbReference>
<evidence type="ECO:0000313" key="4">
    <source>
        <dbReference type="Proteomes" id="UP000054709"/>
    </source>
</evidence>
<evidence type="ECO:0000256" key="1">
    <source>
        <dbReference type="SAM" id="SignalP"/>
    </source>
</evidence>
<dbReference type="InterPro" id="IPR050490">
    <property type="entry name" value="Bact_solute-bd_prot1"/>
</dbReference>
<dbReference type="RefSeq" id="WP_060624987.1">
    <property type="nucleotide sequence ID" value="NZ_LCZJ02000029.1"/>
</dbReference>
<evidence type="ECO:0000313" key="3">
    <source>
        <dbReference type="EMBL" id="KTD85198.1"/>
    </source>
</evidence>
<comment type="caution">
    <text evidence="3">The sequence shown here is derived from an EMBL/GenBank/DDBJ whole genome shotgun (WGS) entry which is preliminary data.</text>
</comment>
<gene>
    <name evidence="3" type="ORF">UQ64_21395</name>
</gene>
<dbReference type="OrthoDB" id="1988587at2"/>
<sequence length="534" mass="60995">MRKGKKKLLTIGTSLFLTASLFAGCSGNAKTGETTSNTSTEAPTVKEEAVKEETVKEATGIDTSKKVELQFYMLGDAPKDLKLIQDEVNKMALEDLNATVKFNFTTWTDWDQKYKLLLSSGQPIDLIFTAEWTNYQSYAMKGAFLPLDDLIPKAAPKLQAYVPQDFWEAVKVDKKIYTVPAIWKEYVNDGIAYREDLRKKYNLPKPESLETLEQYLDGIRKNEPDMLPLADTEVSHVDSIRQMTTKTVNTNDKVPYGLSIMYDTPRDVTSYWGSPQHLEDLKMFRSWQEKGYFMKNMLNIKDSGSDIFAAGKAAAILGSENPNRFGDAVVKVKSLHPDWELGYSPYPNMKGFSSPVHPIHNGFAVPRSSKNPERALAFYEKMVTDKRYNWLTQYGIEGKNFEIEDGKYYKMLGDAQSNGFTREGMNGWAWRNPEFMLFDKSYQAVLDMFDEMDKIAKPNIFQGFGEDWTSYQAEKAALLQVEKQYLYPLNDGMVKDVEAGLKLFMEKAKKAGLDKIQAEYTKQWIKYLDDNNIK</sequence>
<organism evidence="3 4">
    <name type="scientific">Paenibacillus etheri</name>
    <dbReference type="NCBI Taxonomy" id="1306852"/>
    <lineage>
        <taxon>Bacteria</taxon>
        <taxon>Bacillati</taxon>
        <taxon>Bacillota</taxon>
        <taxon>Bacilli</taxon>
        <taxon>Bacillales</taxon>
        <taxon>Paenibacillaceae</taxon>
        <taxon>Paenibacillus</taxon>
    </lineage>
</organism>
<proteinExistence type="predicted"/>
<feature type="chain" id="PRO_5038850148" evidence="1">
    <location>
        <begin position="24"/>
        <end position="534"/>
    </location>
</feature>
<name>A0A0W1AV65_9BACL</name>